<evidence type="ECO:0000256" key="3">
    <source>
        <dbReference type="ARBA" id="ARBA00013184"/>
    </source>
</evidence>
<comment type="similarity">
    <text evidence="2">Belongs to the acetyltransferase family. GCN5 subfamily.</text>
</comment>
<evidence type="ECO:0000259" key="14">
    <source>
        <dbReference type="PROSITE" id="PS50014"/>
    </source>
</evidence>
<dbReference type="PANTHER" id="PTHR45750:SF3">
    <property type="entry name" value="HISTONE ACETYLTRANSFERASE"/>
    <property type="match status" value="1"/>
</dbReference>
<dbReference type="STRING" id="43265.A0A545UQ01"/>
<dbReference type="GO" id="GO:0010484">
    <property type="term" value="F:histone H3 acetyltransferase activity"/>
    <property type="evidence" value="ECO:0007669"/>
    <property type="project" value="TreeGrafter"/>
</dbReference>
<dbReference type="PRINTS" id="PR00503">
    <property type="entry name" value="BROMODOMAIN"/>
</dbReference>
<dbReference type="SMART" id="SM00297">
    <property type="entry name" value="BROMO"/>
    <property type="match status" value="1"/>
</dbReference>
<dbReference type="SUPFAM" id="SSF47370">
    <property type="entry name" value="Bromodomain"/>
    <property type="match status" value="1"/>
</dbReference>
<feature type="domain" description="Bromo" evidence="14">
    <location>
        <begin position="405"/>
        <end position="475"/>
    </location>
</feature>
<evidence type="ECO:0000256" key="9">
    <source>
        <dbReference type="ARBA" id="ARBA00023163"/>
    </source>
</evidence>
<keyword evidence="8" id="KW-0010">Activator</keyword>
<dbReference type="Gene3D" id="1.20.920.10">
    <property type="entry name" value="Bromodomain-like"/>
    <property type="match status" value="1"/>
</dbReference>
<evidence type="ECO:0000256" key="1">
    <source>
        <dbReference type="ARBA" id="ARBA00004123"/>
    </source>
</evidence>
<dbReference type="Proteomes" id="UP000315783">
    <property type="component" value="Unassembled WGS sequence"/>
</dbReference>
<keyword evidence="10" id="KW-0539">Nucleus</keyword>
<dbReference type="GO" id="GO:0005634">
    <property type="term" value="C:nucleus"/>
    <property type="evidence" value="ECO:0007669"/>
    <property type="project" value="UniProtKB-SubCell"/>
</dbReference>
<dbReference type="EC" id="2.3.1.48" evidence="3"/>
<keyword evidence="17" id="KW-1185">Reference proteome</keyword>
<feature type="domain" description="N-acetyltransferase" evidence="15">
    <location>
        <begin position="150"/>
        <end position="307"/>
    </location>
</feature>
<evidence type="ECO:0000313" key="16">
    <source>
        <dbReference type="EMBL" id="TQV91542.1"/>
    </source>
</evidence>
<evidence type="ECO:0000256" key="7">
    <source>
        <dbReference type="ARBA" id="ARBA00023117"/>
    </source>
</evidence>
<evidence type="ECO:0000256" key="5">
    <source>
        <dbReference type="ARBA" id="ARBA00022853"/>
    </source>
</evidence>
<dbReference type="PROSITE" id="PS51186">
    <property type="entry name" value="GNAT"/>
    <property type="match status" value="1"/>
</dbReference>
<dbReference type="SUPFAM" id="SSF55729">
    <property type="entry name" value="Acyl-CoA N-acyltransferases (Nat)"/>
    <property type="match status" value="1"/>
</dbReference>
<evidence type="ECO:0000256" key="4">
    <source>
        <dbReference type="ARBA" id="ARBA00022679"/>
    </source>
</evidence>
<evidence type="ECO:0000313" key="17">
    <source>
        <dbReference type="Proteomes" id="UP000315783"/>
    </source>
</evidence>
<dbReference type="InterPro" id="IPR036427">
    <property type="entry name" value="Bromodomain-like_sf"/>
</dbReference>
<name>A0A545UQ01_9HYPO</name>
<dbReference type="PROSITE" id="PS50014">
    <property type="entry name" value="BROMODOMAIN_2"/>
    <property type="match status" value="1"/>
</dbReference>
<dbReference type="InterPro" id="IPR016181">
    <property type="entry name" value="Acyl_CoA_acyltransferase"/>
</dbReference>
<organism evidence="16 17">
    <name type="scientific">Cordyceps javanica</name>
    <dbReference type="NCBI Taxonomy" id="43265"/>
    <lineage>
        <taxon>Eukaryota</taxon>
        <taxon>Fungi</taxon>
        <taxon>Dikarya</taxon>
        <taxon>Ascomycota</taxon>
        <taxon>Pezizomycotina</taxon>
        <taxon>Sordariomycetes</taxon>
        <taxon>Hypocreomycetidae</taxon>
        <taxon>Hypocreales</taxon>
        <taxon>Cordycipitaceae</taxon>
        <taxon>Cordyceps</taxon>
    </lineage>
</organism>
<evidence type="ECO:0000256" key="8">
    <source>
        <dbReference type="ARBA" id="ARBA00023159"/>
    </source>
</evidence>
<gene>
    <name evidence="16" type="ORF">IF1G_09608</name>
</gene>
<proteinExistence type="inferred from homology"/>
<evidence type="ECO:0000256" key="12">
    <source>
        <dbReference type="PROSITE-ProRule" id="PRU00035"/>
    </source>
</evidence>
<dbReference type="InterPro" id="IPR037800">
    <property type="entry name" value="GCN5"/>
</dbReference>
<feature type="region of interest" description="Disordered" evidence="13">
    <location>
        <begin position="114"/>
        <end position="137"/>
    </location>
</feature>
<dbReference type="InterPro" id="IPR001487">
    <property type="entry name" value="Bromodomain"/>
</dbReference>
<dbReference type="Pfam" id="PF00583">
    <property type="entry name" value="Acetyltransf_1"/>
    <property type="match status" value="1"/>
</dbReference>
<evidence type="ECO:0000256" key="13">
    <source>
        <dbReference type="SAM" id="MobiDB-lite"/>
    </source>
</evidence>
<dbReference type="GO" id="GO:0045944">
    <property type="term" value="P:positive regulation of transcription by RNA polymerase II"/>
    <property type="evidence" value="ECO:0007669"/>
    <property type="project" value="TreeGrafter"/>
</dbReference>
<keyword evidence="5" id="KW-0156">Chromatin regulator</keyword>
<dbReference type="InterPro" id="IPR000182">
    <property type="entry name" value="GNAT_dom"/>
</dbReference>
<dbReference type="EMBL" id="SPUK01000018">
    <property type="protein sequence ID" value="TQV91542.1"/>
    <property type="molecule type" value="Genomic_DNA"/>
</dbReference>
<dbReference type="InterPro" id="IPR018359">
    <property type="entry name" value="Bromodomain_CS"/>
</dbReference>
<comment type="caution">
    <text evidence="16">The sequence shown here is derived from an EMBL/GenBank/DDBJ whole genome shotgun (WGS) entry which is preliminary data.</text>
</comment>
<dbReference type="PROSITE" id="PS00633">
    <property type="entry name" value="BROMODOMAIN_1"/>
    <property type="match status" value="1"/>
</dbReference>
<keyword evidence="11" id="KW-0012">Acyltransferase</keyword>
<dbReference type="CDD" id="cd04301">
    <property type="entry name" value="NAT_SF"/>
    <property type="match status" value="1"/>
</dbReference>
<comment type="subcellular location">
    <subcellularLocation>
        <location evidence="1">Nucleus</location>
    </subcellularLocation>
</comment>
<keyword evidence="4 16" id="KW-0808">Transferase</keyword>
<dbReference type="AlphaFoldDB" id="A0A545UQ01"/>
<evidence type="ECO:0000256" key="6">
    <source>
        <dbReference type="ARBA" id="ARBA00023015"/>
    </source>
</evidence>
<evidence type="ECO:0000256" key="2">
    <source>
        <dbReference type="ARBA" id="ARBA00008607"/>
    </source>
</evidence>
<sequence>MHALTIGPSTTNDAGAGTAAVHEIPDGPVAIADAARSRIDCRPEHARTETRAQTQQIPRIYQRPDNNWCKGEPQQISSLGRVGNTGLEGDRLHFGIKRPAPEELNSNMDAKRFKTDAEDKSEQETQPPAPSLTIPFPDKPAVLEERAGEIEYRVVNNDGARESIIILTGLKCLFQKQLPNMPKDYIARLVYDRNHLSLALVKRPMEVVGGICYRPFGARRFAEIVFCAVSSDQQVKGYGAHIMSHLKDYVRATTTPPIVHLLTYADNYATGYFQKQGFTKDVTLERALWAGCIKDYEGGTLMQCTMLPRVRYLEAGRMLLKQKEAVLAKTRPLSRSHVVHPPPAQWAATAAAGGGSGGGVITPIDPLSIPAIRATGWCPEMDEMAREPRHGPHFNELRRFLYQIQNHKQAWPFLAPVSRDEVPDYYTVIAEPMDLATMEERLARDAYAGPGELIRDMKLILSNCRTYNDVNSIYHKCAAKVEKYMWSL</sequence>
<protein>
    <recommendedName>
        <fullName evidence="3">histone acetyltransferase</fullName>
        <ecNumber evidence="3">2.3.1.48</ecNumber>
    </recommendedName>
</protein>
<keyword evidence="9" id="KW-0804">Transcription</keyword>
<keyword evidence="6" id="KW-0805">Transcription regulation</keyword>
<dbReference type="Gene3D" id="3.40.630.30">
    <property type="match status" value="1"/>
</dbReference>
<evidence type="ECO:0000259" key="15">
    <source>
        <dbReference type="PROSITE" id="PS51186"/>
    </source>
</evidence>
<accession>A0A545UQ01</accession>
<dbReference type="Pfam" id="PF00439">
    <property type="entry name" value="Bromodomain"/>
    <property type="match status" value="1"/>
</dbReference>
<evidence type="ECO:0000256" key="10">
    <source>
        <dbReference type="ARBA" id="ARBA00023242"/>
    </source>
</evidence>
<feature type="compositionally biased region" description="Basic and acidic residues" evidence="13">
    <location>
        <begin position="114"/>
        <end position="123"/>
    </location>
</feature>
<evidence type="ECO:0000256" key="11">
    <source>
        <dbReference type="ARBA" id="ARBA00023315"/>
    </source>
</evidence>
<dbReference type="GO" id="GO:0000123">
    <property type="term" value="C:histone acetyltransferase complex"/>
    <property type="evidence" value="ECO:0007669"/>
    <property type="project" value="TreeGrafter"/>
</dbReference>
<dbReference type="PANTHER" id="PTHR45750">
    <property type="entry name" value="GH11602P"/>
    <property type="match status" value="1"/>
</dbReference>
<dbReference type="CDD" id="cd05509">
    <property type="entry name" value="Bromo_gcn5_like"/>
    <property type="match status" value="1"/>
</dbReference>
<keyword evidence="7 12" id="KW-0103">Bromodomain</keyword>
<reference evidence="16 17" key="1">
    <citation type="journal article" date="2019" name="Appl. Microbiol. Biotechnol.">
        <title>Genome sequence of Isaria javanica and comparative genome analysis insights into family S53 peptidase evolution in fungal entomopathogens.</title>
        <authorList>
            <person name="Lin R."/>
            <person name="Zhang X."/>
            <person name="Xin B."/>
            <person name="Zou M."/>
            <person name="Gao Y."/>
            <person name="Qin F."/>
            <person name="Hu Q."/>
            <person name="Xie B."/>
            <person name="Cheng X."/>
        </authorList>
    </citation>
    <scope>NUCLEOTIDE SEQUENCE [LARGE SCALE GENOMIC DNA]</scope>
    <source>
        <strain evidence="16 17">IJ1G</strain>
    </source>
</reference>